<dbReference type="PROSITE" id="PS51257">
    <property type="entry name" value="PROKAR_LIPOPROTEIN"/>
    <property type="match status" value="1"/>
</dbReference>
<sequence length="516" mass="57548">MNYRTLLLFLLVWTASSCSDSFIELTPQDQQSSETFFKTETQFRQAVTAAYPPLRNLMVNDYFTAEMRSDNTHYEYYAIDRGTANKQRETIADFVDDPTDAYSNAVYFHCYTGISRANIVINRIATADLADNVKNNIAGEAKFLRAFNYFKLVRYFGAVPLYLDEVTNASEAFLPRASVDEVYNQIIADAQAAIAGLDPPAAFPQTGKATKGSATMLLADVYMTQKKYPEAETLLKTLPAMGYQLLPDYAAVFSTANKNSKESLFEVQYMQGAQGGQQSNFIYLFLPRTKSTMLVTGVATNNTTTGGWNTPTQDMIDAYEAGDKRKDASIGIAEGTYDASNIFTISANKSVLNYTPAAGKVGVPYIKKYLNPHTIANNTDDNWPIYRYADALLLLAEALNEQGKSTEALEYANAVRDRAFGAGVSPIVTTDQTALREILAHERRVELAFENHRWHDLVRTGSAIDVMNAHGIKLKQIYSYLGPDTYQVNENRLVFPIPQAERDLNRDLSQNDGYPQ</sequence>
<organism evidence="9 10">
    <name type="scientific">Chryseolinea soli</name>
    <dbReference type="NCBI Taxonomy" id="2321403"/>
    <lineage>
        <taxon>Bacteria</taxon>
        <taxon>Pseudomonadati</taxon>
        <taxon>Bacteroidota</taxon>
        <taxon>Cytophagia</taxon>
        <taxon>Cytophagales</taxon>
        <taxon>Fulvivirgaceae</taxon>
        <taxon>Chryseolinea</taxon>
    </lineage>
</organism>
<evidence type="ECO:0000259" key="8">
    <source>
        <dbReference type="Pfam" id="PF14322"/>
    </source>
</evidence>
<evidence type="ECO:0000256" key="1">
    <source>
        <dbReference type="ARBA" id="ARBA00004442"/>
    </source>
</evidence>
<evidence type="ECO:0000256" key="5">
    <source>
        <dbReference type="ARBA" id="ARBA00023237"/>
    </source>
</evidence>
<evidence type="ECO:0000313" key="9">
    <source>
        <dbReference type="EMBL" id="AYB35614.1"/>
    </source>
</evidence>
<dbReference type="SUPFAM" id="SSF48452">
    <property type="entry name" value="TPR-like"/>
    <property type="match status" value="1"/>
</dbReference>
<accession>A0A385SXD9</accession>
<gene>
    <name evidence="9" type="ORF">D4L85_19010</name>
</gene>
<dbReference type="KEGG" id="chk:D4L85_19010"/>
<evidence type="ECO:0000256" key="3">
    <source>
        <dbReference type="ARBA" id="ARBA00022729"/>
    </source>
</evidence>
<evidence type="ECO:0000256" key="4">
    <source>
        <dbReference type="ARBA" id="ARBA00023136"/>
    </source>
</evidence>
<feature type="domain" description="RagB/SusD" evidence="7">
    <location>
        <begin position="261"/>
        <end position="514"/>
    </location>
</feature>
<proteinExistence type="inferred from homology"/>
<feature type="signal peptide" evidence="6">
    <location>
        <begin position="1"/>
        <end position="19"/>
    </location>
</feature>
<keyword evidence="4" id="KW-0472">Membrane</keyword>
<protein>
    <submittedName>
        <fullName evidence="9">RagB/SusD family nutrient uptake outer membrane protein</fullName>
    </submittedName>
</protein>
<dbReference type="OrthoDB" id="691907at2"/>
<dbReference type="GO" id="GO:0009279">
    <property type="term" value="C:cell outer membrane"/>
    <property type="evidence" value="ECO:0007669"/>
    <property type="project" value="UniProtKB-SubCell"/>
</dbReference>
<dbReference type="EMBL" id="CP032382">
    <property type="protein sequence ID" value="AYB35614.1"/>
    <property type="molecule type" value="Genomic_DNA"/>
</dbReference>
<comment type="subcellular location">
    <subcellularLocation>
        <location evidence="1">Cell outer membrane</location>
    </subcellularLocation>
</comment>
<comment type="similarity">
    <text evidence="2">Belongs to the SusD family.</text>
</comment>
<dbReference type="Pfam" id="PF14322">
    <property type="entry name" value="SusD-like_3"/>
    <property type="match status" value="1"/>
</dbReference>
<dbReference type="Pfam" id="PF07980">
    <property type="entry name" value="SusD_RagB"/>
    <property type="match status" value="1"/>
</dbReference>
<keyword evidence="5" id="KW-0998">Cell outer membrane</keyword>
<feature type="domain" description="SusD-like N-terminal" evidence="8">
    <location>
        <begin position="22"/>
        <end position="222"/>
    </location>
</feature>
<evidence type="ECO:0000256" key="6">
    <source>
        <dbReference type="SAM" id="SignalP"/>
    </source>
</evidence>
<dbReference type="InterPro" id="IPR012944">
    <property type="entry name" value="SusD_RagB_dom"/>
</dbReference>
<evidence type="ECO:0000313" key="10">
    <source>
        <dbReference type="Proteomes" id="UP000266183"/>
    </source>
</evidence>
<keyword evidence="10" id="KW-1185">Reference proteome</keyword>
<evidence type="ECO:0000256" key="2">
    <source>
        <dbReference type="ARBA" id="ARBA00006275"/>
    </source>
</evidence>
<dbReference type="InterPro" id="IPR011990">
    <property type="entry name" value="TPR-like_helical_dom_sf"/>
</dbReference>
<reference evidence="10" key="1">
    <citation type="submission" date="2018-09" db="EMBL/GenBank/DDBJ databases">
        <title>Chryseolinea sp. KIS68-18 isolated from soil.</title>
        <authorList>
            <person name="Weon H.-Y."/>
            <person name="Kwon S.-W."/>
            <person name="Lee S.A."/>
        </authorList>
    </citation>
    <scope>NUCLEOTIDE SEQUENCE [LARGE SCALE GENOMIC DNA]</scope>
    <source>
        <strain evidence="10">KIS68-18</strain>
    </source>
</reference>
<keyword evidence="3 6" id="KW-0732">Signal</keyword>
<dbReference type="RefSeq" id="WP_119758855.1">
    <property type="nucleotide sequence ID" value="NZ_CP032382.1"/>
</dbReference>
<dbReference type="Gene3D" id="1.25.40.390">
    <property type="match status" value="1"/>
</dbReference>
<evidence type="ECO:0000259" key="7">
    <source>
        <dbReference type="Pfam" id="PF07980"/>
    </source>
</evidence>
<dbReference type="Proteomes" id="UP000266183">
    <property type="component" value="Chromosome"/>
</dbReference>
<feature type="chain" id="PRO_5017471782" evidence="6">
    <location>
        <begin position="20"/>
        <end position="516"/>
    </location>
</feature>
<dbReference type="InterPro" id="IPR033985">
    <property type="entry name" value="SusD-like_N"/>
</dbReference>
<dbReference type="AlphaFoldDB" id="A0A385SXD9"/>
<name>A0A385SXD9_9BACT</name>